<evidence type="ECO:0000313" key="7">
    <source>
        <dbReference type="EMBL" id="EME49209.1"/>
    </source>
</evidence>
<evidence type="ECO:0000256" key="2">
    <source>
        <dbReference type="ARBA" id="ARBA00007049"/>
    </source>
</evidence>
<evidence type="ECO:0000256" key="4">
    <source>
        <dbReference type="ARBA" id="ARBA00022989"/>
    </source>
</evidence>
<feature type="transmembrane region" description="Helical" evidence="6">
    <location>
        <begin position="229"/>
        <end position="247"/>
    </location>
</feature>
<dbReference type="CDD" id="cd02435">
    <property type="entry name" value="CCC1"/>
    <property type="match status" value="1"/>
</dbReference>
<proteinExistence type="inferred from homology"/>
<protein>
    <submittedName>
        <fullName evidence="7">Uncharacterized protein</fullName>
    </submittedName>
</protein>
<sequence length="287" mass="31048">MPLVYLKSIILPHGQNGHIGERQRLLDVEQQPERQYSVESGSSNHAYDDKAPISRRNSLLRCRINPRVISDATIGLSDGLTVPFALTAGLSAVGSTQLVIYAGFAELVAGAISMGLGGYLGAKSEADGYYAALQDTKGCVANDEPRARDMLRSTFAQYNFSTDTMDHMAQSLCAHPEQFVDFLMRFHHQFPEADLTRAYISGLTIALGYFLGGLVPLLPYLFFSRVREALYCSTLVMAIALFTFGWTKTALVGECSRLACFQNALQMLILGGLAAGAAMGCVKAIGG</sequence>
<gene>
    <name evidence="7" type="ORF">DOTSEDRAFT_40453</name>
</gene>
<evidence type="ECO:0000256" key="5">
    <source>
        <dbReference type="ARBA" id="ARBA00023136"/>
    </source>
</evidence>
<dbReference type="HOGENOM" id="CLU_038957_0_2_1"/>
<evidence type="ECO:0000313" key="8">
    <source>
        <dbReference type="Proteomes" id="UP000016933"/>
    </source>
</evidence>
<keyword evidence="8" id="KW-1185">Reference proteome</keyword>
<name>N1Q407_DOTSN</name>
<dbReference type="GO" id="GO:0030026">
    <property type="term" value="P:intracellular manganese ion homeostasis"/>
    <property type="evidence" value="ECO:0007669"/>
    <property type="project" value="InterPro"/>
</dbReference>
<dbReference type="InterPro" id="IPR008217">
    <property type="entry name" value="Ccc1_fam"/>
</dbReference>
<reference evidence="8" key="1">
    <citation type="journal article" date="2012" name="PLoS Genet.">
        <title>The genomes of the fungal plant pathogens Cladosporium fulvum and Dothistroma septosporum reveal adaptation to different hosts and lifestyles but also signatures of common ancestry.</title>
        <authorList>
            <person name="de Wit P.J.G.M."/>
            <person name="van der Burgt A."/>
            <person name="Oekmen B."/>
            <person name="Stergiopoulos I."/>
            <person name="Abd-Elsalam K.A."/>
            <person name="Aerts A.L."/>
            <person name="Bahkali A.H."/>
            <person name="Beenen H.G."/>
            <person name="Chettri P."/>
            <person name="Cox M.P."/>
            <person name="Datema E."/>
            <person name="de Vries R.P."/>
            <person name="Dhillon B."/>
            <person name="Ganley A.R."/>
            <person name="Griffiths S.A."/>
            <person name="Guo Y."/>
            <person name="Hamelin R.C."/>
            <person name="Henrissat B."/>
            <person name="Kabir M.S."/>
            <person name="Jashni M.K."/>
            <person name="Kema G."/>
            <person name="Klaubauf S."/>
            <person name="Lapidus A."/>
            <person name="Levasseur A."/>
            <person name="Lindquist E."/>
            <person name="Mehrabi R."/>
            <person name="Ohm R.A."/>
            <person name="Owen T.J."/>
            <person name="Salamov A."/>
            <person name="Schwelm A."/>
            <person name="Schijlen E."/>
            <person name="Sun H."/>
            <person name="van den Burg H.A."/>
            <person name="van Ham R.C.H.J."/>
            <person name="Zhang S."/>
            <person name="Goodwin S.B."/>
            <person name="Grigoriev I.V."/>
            <person name="Collemare J."/>
            <person name="Bradshaw R.E."/>
        </authorList>
    </citation>
    <scope>NUCLEOTIDE SEQUENCE [LARGE SCALE GENOMIC DNA]</scope>
    <source>
        <strain evidence="8">NZE10 / CBS 128990</strain>
    </source>
</reference>
<evidence type="ECO:0000256" key="1">
    <source>
        <dbReference type="ARBA" id="ARBA00004127"/>
    </source>
</evidence>
<keyword evidence="3 6" id="KW-0812">Transmembrane</keyword>
<dbReference type="Pfam" id="PF01988">
    <property type="entry name" value="VIT1"/>
    <property type="match status" value="1"/>
</dbReference>
<comment type="subcellular location">
    <subcellularLocation>
        <location evidence="1">Endomembrane system</location>
        <topology evidence="1">Multi-pass membrane protein</topology>
    </subcellularLocation>
</comment>
<dbReference type="GO" id="GO:0005384">
    <property type="term" value="F:manganese ion transmembrane transporter activity"/>
    <property type="evidence" value="ECO:0007669"/>
    <property type="project" value="InterPro"/>
</dbReference>
<dbReference type="EMBL" id="KB446535">
    <property type="protein sequence ID" value="EME49209.1"/>
    <property type="molecule type" value="Genomic_DNA"/>
</dbReference>
<reference evidence="7 8" key="2">
    <citation type="journal article" date="2012" name="PLoS Pathog.">
        <title>Diverse lifestyles and strategies of plant pathogenesis encoded in the genomes of eighteen Dothideomycetes fungi.</title>
        <authorList>
            <person name="Ohm R.A."/>
            <person name="Feau N."/>
            <person name="Henrissat B."/>
            <person name="Schoch C.L."/>
            <person name="Horwitz B.A."/>
            <person name="Barry K.W."/>
            <person name="Condon B.J."/>
            <person name="Copeland A.C."/>
            <person name="Dhillon B."/>
            <person name="Glaser F."/>
            <person name="Hesse C.N."/>
            <person name="Kosti I."/>
            <person name="LaButti K."/>
            <person name="Lindquist E.A."/>
            <person name="Lucas S."/>
            <person name="Salamov A.A."/>
            <person name="Bradshaw R.E."/>
            <person name="Ciuffetti L."/>
            <person name="Hamelin R.C."/>
            <person name="Kema G.H.J."/>
            <person name="Lawrence C."/>
            <person name="Scott J.A."/>
            <person name="Spatafora J.W."/>
            <person name="Turgeon B.G."/>
            <person name="de Wit P.J.G.M."/>
            <person name="Zhong S."/>
            <person name="Goodwin S.B."/>
            <person name="Grigoriev I.V."/>
        </authorList>
    </citation>
    <scope>NUCLEOTIDE SEQUENCE [LARGE SCALE GENOMIC DNA]</scope>
    <source>
        <strain evidence="8">NZE10 / CBS 128990</strain>
    </source>
</reference>
<evidence type="ECO:0000256" key="6">
    <source>
        <dbReference type="SAM" id="Phobius"/>
    </source>
</evidence>
<dbReference type="GO" id="GO:0012505">
    <property type="term" value="C:endomembrane system"/>
    <property type="evidence" value="ECO:0007669"/>
    <property type="project" value="UniProtKB-SubCell"/>
</dbReference>
<dbReference type="eggNOG" id="KOG4473">
    <property type="taxonomic scope" value="Eukaryota"/>
</dbReference>
<dbReference type="PANTHER" id="PTHR31851">
    <property type="entry name" value="FE(2+)/MN(2+) TRANSPORTER PCL1"/>
    <property type="match status" value="1"/>
</dbReference>
<dbReference type="AlphaFoldDB" id="N1Q407"/>
<dbReference type="Proteomes" id="UP000016933">
    <property type="component" value="Unassembled WGS sequence"/>
</dbReference>
<comment type="similarity">
    <text evidence="2">Belongs to the CCC1 family.</text>
</comment>
<organism evidence="7 8">
    <name type="scientific">Dothistroma septosporum (strain NZE10 / CBS 128990)</name>
    <name type="common">Red band needle blight fungus</name>
    <name type="synonym">Mycosphaerella pini</name>
    <dbReference type="NCBI Taxonomy" id="675120"/>
    <lineage>
        <taxon>Eukaryota</taxon>
        <taxon>Fungi</taxon>
        <taxon>Dikarya</taxon>
        <taxon>Ascomycota</taxon>
        <taxon>Pezizomycotina</taxon>
        <taxon>Dothideomycetes</taxon>
        <taxon>Dothideomycetidae</taxon>
        <taxon>Mycosphaerellales</taxon>
        <taxon>Mycosphaerellaceae</taxon>
        <taxon>Dothistroma</taxon>
    </lineage>
</organism>
<dbReference type="STRING" id="675120.N1Q407"/>
<dbReference type="OMA" id="RMHDCEF"/>
<feature type="transmembrane region" description="Helical" evidence="6">
    <location>
        <begin position="267"/>
        <end position="286"/>
    </location>
</feature>
<evidence type="ECO:0000256" key="3">
    <source>
        <dbReference type="ARBA" id="ARBA00022692"/>
    </source>
</evidence>
<keyword evidence="4 6" id="KW-1133">Transmembrane helix</keyword>
<accession>N1Q407</accession>
<keyword evidence="5 6" id="KW-0472">Membrane</keyword>
<feature type="transmembrane region" description="Helical" evidence="6">
    <location>
        <begin position="198"/>
        <end position="222"/>
    </location>
</feature>